<dbReference type="SUPFAM" id="SSF100950">
    <property type="entry name" value="NagB/RpiA/CoA transferase-like"/>
    <property type="match status" value="1"/>
</dbReference>
<feature type="region of interest" description="Disordered" evidence="6">
    <location>
        <begin position="1"/>
        <end position="23"/>
    </location>
</feature>
<evidence type="ECO:0000256" key="4">
    <source>
        <dbReference type="PIRSR" id="PIRSR006806-1"/>
    </source>
</evidence>
<dbReference type="GO" id="GO:0030272">
    <property type="term" value="F:5-formyltetrahydrofolate cyclo-ligase activity"/>
    <property type="evidence" value="ECO:0007669"/>
    <property type="project" value="UniProtKB-EC"/>
</dbReference>
<dbReference type="GO" id="GO:0046872">
    <property type="term" value="F:metal ion binding"/>
    <property type="evidence" value="ECO:0007669"/>
    <property type="project" value="UniProtKB-KW"/>
</dbReference>
<dbReference type="Pfam" id="PF01812">
    <property type="entry name" value="5-FTHF_cyc-lig"/>
    <property type="match status" value="1"/>
</dbReference>
<dbReference type="STRING" id="290340.AAur_2853"/>
<dbReference type="EMBL" id="CP000474">
    <property type="protein sequence ID" value="ABM08630.1"/>
    <property type="molecule type" value="Genomic_DNA"/>
</dbReference>
<dbReference type="GO" id="GO:0005524">
    <property type="term" value="F:ATP binding"/>
    <property type="evidence" value="ECO:0007669"/>
    <property type="project" value="UniProtKB-KW"/>
</dbReference>
<evidence type="ECO:0000256" key="6">
    <source>
        <dbReference type="SAM" id="MobiDB-lite"/>
    </source>
</evidence>
<proteinExistence type="inferred from homology"/>
<dbReference type="EC" id="6.3.3.2" evidence="5"/>
<dbReference type="OrthoDB" id="3242798at2"/>
<dbReference type="Gene3D" id="3.40.50.10420">
    <property type="entry name" value="NagB/RpiA/CoA transferase-like"/>
    <property type="match status" value="1"/>
</dbReference>
<dbReference type="PANTHER" id="PTHR23407:SF1">
    <property type="entry name" value="5-FORMYLTETRAHYDROFOLATE CYCLO-LIGASE"/>
    <property type="match status" value="1"/>
</dbReference>
<dbReference type="HOGENOM" id="CLU_066245_1_0_11"/>
<dbReference type="InterPro" id="IPR037171">
    <property type="entry name" value="NagB/RpiA_transferase-like"/>
</dbReference>
<dbReference type="eggNOG" id="COG0212">
    <property type="taxonomic scope" value="Bacteria"/>
</dbReference>
<dbReference type="AlphaFoldDB" id="A1R8K0"/>
<protein>
    <recommendedName>
        <fullName evidence="5">5-formyltetrahydrofolate cyclo-ligase</fullName>
        <ecNumber evidence="5">6.3.3.2</ecNumber>
    </recommendedName>
</protein>
<dbReference type="NCBIfam" id="TIGR02727">
    <property type="entry name" value="MTHFS_bact"/>
    <property type="match status" value="1"/>
</dbReference>
<comment type="cofactor">
    <cofactor evidence="5">
        <name>Mg(2+)</name>
        <dbReference type="ChEBI" id="CHEBI:18420"/>
    </cofactor>
</comment>
<dbReference type="GO" id="GO:0009396">
    <property type="term" value="P:folic acid-containing compound biosynthetic process"/>
    <property type="evidence" value="ECO:0007669"/>
    <property type="project" value="TreeGrafter"/>
</dbReference>
<feature type="binding site" evidence="4">
    <location>
        <begin position="13"/>
        <end position="17"/>
    </location>
    <ligand>
        <name>ATP</name>
        <dbReference type="ChEBI" id="CHEBI:30616"/>
    </ligand>
</feature>
<organism evidence="7 8">
    <name type="scientific">Paenarthrobacter aurescens (strain TC1)</name>
    <dbReference type="NCBI Taxonomy" id="290340"/>
    <lineage>
        <taxon>Bacteria</taxon>
        <taxon>Bacillati</taxon>
        <taxon>Actinomycetota</taxon>
        <taxon>Actinomycetes</taxon>
        <taxon>Micrococcales</taxon>
        <taxon>Micrococcaceae</taxon>
        <taxon>Paenarthrobacter</taxon>
    </lineage>
</organism>
<comment type="catalytic activity">
    <reaction evidence="5">
        <text>(6S)-5-formyl-5,6,7,8-tetrahydrofolate + ATP = (6R)-5,10-methenyltetrahydrofolate + ADP + phosphate</text>
        <dbReference type="Rhea" id="RHEA:10488"/>
        <dbReference type="ChEBI" id="CHEBI:30616"/>
        <dbReference type="ChEBI" id="CHEBI:43474"/>
        <dbReference type="ChEBI" id="CHEBI:57455"/>
        <dbReference type="ChEBI" id="CHEBI:57457"/>
        <dbReference type="ChEBI" id="CHEBI:456216"/>
        <dbReference type="EC" id="6.3.3.2"/>
    </reaction>
</comment>
<dbReference type="PIRSF" id="PIRSF006806">
    <property type="entry name" value="FTHF_cligase"/>
    <property type="match status" value="1"/>
</dbReference>
<feature type="binding site" evidence="4">
    <location>
        <position position="62"/>
    </location>
    <ligand>
        <name>substrate</name>
    </ligand>
</feature>
<evidence type="ECO:0000256" key="3">
    <source>
        <dbReference type="ARBA" id="ARBA00022840"/>
    </source>
</evidence>
<gene>
    <name evidence="7" type="ordered locus">AAur_2853</name>
</gene>
<evidence type="ECO:0000256" key="5">
    <source>
        <dbReference type="RuleBase" id="RU361279"/>
    </source>
</evidence>
<dbReference type="InterPro" id="IPR024185">
    <property type="entry name" value="FTHF_cligase-like_sf"/>
</dbReference>
<accession>A1R8K0</accession>
<comment type="similarity">
    <text evidence="1 5">Belongs to the 5-formyltetrahydrofolate cyclo-ligase family.</text>
</comment>
<dbReference type="PANTHER" id="PTHR23407">
    <property type="entry name" value="ATPASE INHIBITOR/5-FORMYLTETRAHYDROFOLATE CYCLO-LIGASE"/>
    <property type="match status" value="1"/>
</dbReference>
<keyword evidence="5" id="KW-0479">Metal-binding</keyword>
<evidence type="ECO:0000313" key="8">
    <source>
        <dbReference type="Proteomes" id="UP000000637"/>
    </source>
</evidence>
<feature type="binding site" evidence="4">
    <location>
        <begin position="146"/>
        <end position="154"/>
    </location>
    <ligand>
        <name>ATP</name>
        <dbReference type="ChEBI" id="CHEBI:30616"/>
    </ligand>
</feature>
<reference evidence="7 8" key="1">
    <citation type="journal article" date="2006" name="PLoS Genet.">
        <title>Secrets of soil survival revealed by the genome sequence of Arthrobacter aurescens TC1.</title>
        <authorList>
            <person name="Mongodin E.F."/>
            <person name="Shapir N."/>
            <person name="Daugherty S.C."/>
            <person name="DeBoy R.T."/>
            <person name="Emerson J.B."/>
            <person name="Shvartzbeyn A."/>
            <person name="Radune D."/>
            <person name="Vamathevan J."/>
            <person name="Riggs F."/>
            <person name="Grinberg V."/>
            <person name="Khouri H."/>
            <person name="Wackett L.P."/>
            <person name="Nelson K.E."/>
            <person name="Sadowsky M.J."/>
        </authorList>
    </citation>
    <scope>NUCLEOTIDE SEQUENCE [LARGE SCALE GENOMIC DNA]</scope>
    <source>
        <strain evidence="7 8">TC1</strain>
    </source>
</reference>
<keyword evidence="3 4" id="KW-0067">ATP-binding</keyword>
<dbReference type="InterPro" id="IPR002698">
    <property type="entry name" value="FTHF_cligase"/>
</dbReference>
<feature type="binding site" evidence="4">
    <location>
        <position position="67"/>
    </location>
    <ligand>
        <name>substrate</name>
    </ligand>
</feature>
<keyword evidence="8" id="KW-1185">Reference proteome</keyword>
<name>A1R8K0_PAEAT</name>
<dbReference type="Proteomes" id="UP000000637">
    <property type="component" value="Chromosome"/>
</dbReference>
<dbReference type="KEGG" id="aau:AAur_2853"/>
<evidence type="ECO:0000256" key="1">
    <source>
        <dbReference type="ARBA" id="ARBA00010638"/>
    </source>
</evidence>
<evidence type="ECO:0000313" key="7">
    <source>
        <dbReference type="EMBL" id="ABM08630.1"/>
    </source>
</evidence>
<dbReference type="GO" id="GO:0035999">
    <property type="term" value="P:tetrahydrofolate interconversion"/>
    <property type="evidence" value="ECO:0007669"/>
    <property type="project" value="TreeGrafter"/>
</dbReference>
<keyword evidence="5" id="KW-0460">Magnesium</keyword>
<keyword evidence="2 4" id="KW-0547">Nucleotide-binding</keyword>
<sequence>MQRPYEWTQMPSKEDIRSSRRLHRRTLTPEHIASAGESLARHGTTWAARVSPGTAATFAVYLGVAFEPPTLPLIRSLHEAGHRVLLPVCEPGRQLSWVYWTPSTAFVRSSYAPIDEPEGERLESSVIAGAAGIFMPATAVDRDGNRIGQGGGYYDRLLQGLDASGGRPPTIAVLYDDDLLPSGSIPAEAFDRPVQQVLTPSGIVQLHDAAKPG</sequence>
<evidence type="ECO:0000256" key="2">
    <source>
        <dbReference type="ARBA" id="ARBA00022741"/>
    </source>
</evidence>